<feature type="compositionally biased region" description="Acidic residues" evidence="1">
    <location>
        <begin position="28"/>
        <end position="44"/>
    </location>
</feature>
<proteinExistence type="predicted"/>
<reference evidence="2" key="1">
    <citation type="submission" date="2025-08" db="UniProtKB">
        <authorList>
            <consortium name="RefSeq"/>
        </authorList>
    </citation>
    <scope>IDENTIFICATION</scope>
</reference>
<sequence length="155" mass="16446">MLSTRNNNEIVQANLREMVSKSKTLADQGEEDEEEDLGDVEAGESTDYAVQESEDEDVLSLGSPTLPKTYSISSCKSKLNLNAPAFIPRNSPCGATSQNSVTPTSIVQQQQLNLNNSVVTTTDDRNAATTSKVGQQQQIASTPGAAVTPSNAGQQ</sequence>
<dbReference type="KEGG" id="nta:107801350"/>
<protein>
    <submittedName>
        <fullName evidence="2">Uncharacterized protein</fullName>
    </submittedName>
</protein>
<dbReference type="PaxDb" id="4097-A0A1S4ATS5"/>
<dbReference type="OrthoDB" id="10418328at2759"/>
<evidence type="ECO:0000256" key="1">
    <source>
        <dbReference type="SAM" id="MobiDB-lite"/>
    </source>
</evidence>
<dbReference type="RefSeq" id="XP_016480147.1">
    <property type="nucleotide sequence ID" value="XM_016624661.1"/>
</dbReference>
<dbReference type="AlphaFoldDB" id="A0A1S4ATS5"/>
<feature type="region of interest" description="Disordered" evidence="1">
    <location>
        <begin position="120"/>
        <end position="155"/>
    </location>
</feature>
<gene>
    <name evidence="2" type="primary">LOC107801350</name>
</gene>
<evidence type="ECO:0000313" key="2">
    <source>
        <dbReference type="RefSeq" id="XP_016480147.1"/>
    </source>
</evidence>
<feature type="compositionally biased region" description="Polar residues" evidence="1">
    <location>
        <begin position="120"/>
        <end position="141"/>
    </location>
</feature>
<feature type="region of interest" description="Disordered" evidence="1">
    <location>
        <begin position="21"/>
        <end position="63"/>
    </location>
</feature>
<accession>A0A1S4ATS5</accession>
<organism evidence="2">
    <name type="scientific">Nicotiana tabacum</name>
    <name type="common">Common tobacco</name>
    <dbReference type="NCBI Taxonomy" id="4097"/>
    <lineage>
        <taxon>Eukaryota</taxon>
        <taxon>Viridiplantae</taxon>
        <taxon>Streptophyta</taxon>
        <taxon>Embryophyta</taxon>
        <taxon>Tracheophyta</taxon>
        <taxon>Spermatophyta</taxon>
        <taxon>Magnoliopsida</taxon>
        <taxon>eudicotyledons</taxon>
        <taxon>Gunneridae</taxon>
        <taxon>Pentapetalae</taxon>
        <taxon>asterids</taxon>
        <taxon>lamiids</taxon>
        <taxon>Solanales</taxon>
        <taxon>Solanaceae</taxon>
        <taxon>Nicotianoideae</taxon>
        <taxon>Nicotianeae</taxon>
        <taxon>Nicotiana</taxon>
    </lineage>
</organism>
<name>A0A1S4ATS5_TOBAC</name>